<dbReference type="CDD" id="cd02796">
    <property type="entry name" value="tRNA_bind_bactPheRS"/>
    <property type="match status" value="1"/>
</dbReference>
<dbReference type="InterPro" id="IPR005147">
    <property type="entry name" value="tRNA_synthase_B5-dom"/>
</dbReference>
<evidence type="ECO:0000256" key="4">
    <source>
        <dbReference type="ARBA" id="ARBA00011209"/>
    </source>
</evidence>
<evidence type="ECO:0000256" key="8">
    <source>
        <dbReference type="ARBA" id="ARBA00022555"/>
    </source>
</evidence>
<evidence type="ECO:0000256" key="2">
    <source>
        <dbReference type="ARBA" id="ARBA00004496"/>
    </source>
</evidence>
<evidence type="ECO:0000256" key="16">
    <source>
        <dbReference type="ARBA" id="ARBA00023146"/>
    </source>
</evidence>
<dbReference type="EC" id="6.1.1.20" evidence="5"/>
<keyword evidence="9" id="KW-0436">Ligase</keyword>
<dbReference type="InterPro" id="IPR012340">
    <property type="entry name" value="NA-bd_OB-fold"/>
</dbReference>
<dbReference type="GO" id="GO:0000287">
    <property type="term" value="F:magnesium ion binding"/>
    <property type="evidence" value="ECO:0007669"/>
    <property type="project" value="InterPro"/>
</dbReference>
<keyword evidence="15" id="KW-0648">Protein biosynthesis</keyword>
<dbReference type="PANTHER" id="PTHR10947:SF0">
    <property type="entry name" value="PHENYLALANINE--TRNA LIGASE BETA SUBUNIT"/>
    <property type="match status" value="1"/>
</dbReference>
<dbReference type="GO" id="GO:0006432">
    <property type="term" value="P:phenylalanyl-tRNA aminoacylation"/>
    <property type="evidence" value="ECO:0007669"/>
    <property type="project" value="InterPro"/>
</dbReference>
<keyword evidence="7" id="KW-0963">Cytoplasm</keyword>
<feature type="non-terminal residue" evidence="21">
    <location>
        <position position="437"/>
    </location>
</feature>
<dbReference type="FunFam" id="3.50.40.10:FF:000001">
    <property type="entry name" value="Phenylalanine--tRNA ligase beta subunit"/>
    <property type="match status" value="1"/>
</dbReference>
<keyword evidence="12" id="KW-0067">ATP-binding</keyword>
<dbReference type="GO" id="GO:0000049">
    <property type="term" value="F:tRNA binding"/>
    <property type="evidence" value="ECO:0007669"/>
    <property type="project" value="UniProtKB-KW"/>
</dbReference>
<dbReference type="SMART" id="SM00873">
    <property type="entry name" value="B3_4"/>
    <property type="match status" value="1"/>
</dbReference>
<evidence type="ECO:0000256" key="15">
    <source>
        <dbReference type="ARBA" id="ARBA00022917"/>
    </source>
</evidence>
<dbReference type="Gene3D" id="3.30.56.10">
    <property type="match status" value="2"/>
</dbReference>
<dbReference type="Pfam" id="PF03484">
    <property type="entry name" value="B5"/>
    <property type="match status" value="1"/>
</dbReference>
<evidence type="ECO:0000256" key="13">
    <source>
        <dbReference type="ARBA" id="ARBA00022842"/>
    </source>
</evidence>
<dbReference type="SMART" id="SM00874">
    <property type="entry name" value="B5"/>
    <property type="match status" value="1"/>
</dbReference>
<dbReference type="InterPro" id="IPR009061">
    <property type="entry name" value="DNA-bd_dom_put_sf"/>
</dbReference>
<dbReference type="EMBL" id="AJWZ01007248">
    <property type="protein sequence ID" value="EKC57436.1"/>
    <property type="molecule type" value="Genomic_DNA"/>
</dbReference>
<dbReference type="PROSITE" id="PS50886">
    <property type="entry name" value="TRBD"/>
    <property type="match status" value="1"/>
</dbReference>
<feature type="non-terminal residue" evidence="21">
    <location>
        <position position="1"/>
    </location>
</feature>
<dbReference type="InterPro" id="IPR004532">
    <property type="entry name" value="Phe-tRNA-ligase_IIc_bsu_bact"/>
</dbReference>
<evidence type="ECO:0000313" key="21">
    <source>
        <dbReference type="EMBL" id="EKC57436.1"/>
    </source>
</evidence>
<feature type="domain" description="TRNA-binding" evidence="19">
    <location>
        <begin position="1"/>
        <end position="71"/>
    </location>
</feature>
<evidence type="ECO:0000256" key="6">
    <source>
        <dbReference type="ARBA" id="ARBA00017032"/>
    </source>
</evidence>
<dbReference type="SUPFAM" id="SSF56037">
    <property type="entry name" value="PheT/TilS domain"/>
    <property type="match status" value="1"/>
</dbReference>
<dbReference type="Pfam" id="PF03483">
    <property type="entry name" value="B3_4"/>
    <property type="match status" value="1"/>
</dbReference>
<evidence type="ECO:0000256" key="11">
    <source>
        <dbReference type="ARBA" id="ARBA00022741"/>
    </source>
</evidence>
<proteinExistence type="inferred from homology"/>
<comment type="similarity">
    <text evidence="3">Belongs to the phenylalanyl-tRNA synthetase beta subunit family. Type 1 subfamily.</text>
</comment>
<keyword evidence="8" id="KW-0820">tRNA-binding</keyword>
<dbReference type="InterPro" id="IPR045060">
    <property type="entry name" value="Phe-tRNA-ligase_IIc_bsu"/>
</dbReference>
<evidence type="ECO:0000256" key="14">
    <source>
        <dbReference type="ARBA" id="ARBA00022884"/>
    </source>
</evidence>
<keyword evidence="13" id="KW-0460">Magnesium</keyword>
<dbReference type="InterPro" id="IPR020825">
    <property type="entry name" value="Phe-tRNA_synthase-like_B3/B4"/>
</dbReference>
<evidence type="ECO:0000256" key="10">
    <source>
        <dbReference type="ARBA" id="ARBA00022723"/>
    </source>
</evidence>
<comment type="cofactor">
    <cofactor evidence="1">
        <name>Mg(2+)</name>
        <dbReference type="ChEBI" id="CHEBI:18420"/>
    </cofactor>
</comment>
<name>K1TE02_9ZZZZ</name>
<comment type="subunit">
    <text evidence="4">Tetramer of two alpha and two beta subunits.</text>
</comment>
<evidence type="ECO:0000256" key="12">
    <source>
        <dbReference type="ARBA" id="ARBA00022840"/>
    </source>
</evidence>
<sequence>NVRKGLKVIVALPGAKLPGGTISKSMKRGVESNGMLCSIAELGLESKFLNPEDKDGIHELPADAPVGEDPIKYMQMDDGVIDFELTANRGDLLSILGMAYEVGAIYDKKVKDVDLSHGQNNENIADSFKLNINTDNCTMFLAKKVENVEIKESPIFIKNRLIACGIRPINNVVDISNYVMLELGQPLHFYDADKLQNVIEVRMAENGEKLTTLDNIERILTSDDIVISNGKEAIGLAGVMGGLDTEITENTKNVIVEAAIFNQVKVRKTAQKIVRSEASNRFEKGLDPNRTYMAAERAVKLLEEYANGTVVGGTVEYNKEDMSDKVIEITYKKINDVLGTELPKQDVLDVFRKLGFSCKQDGEKIEVSVPRRRLDISIKEDLIEEVGRIYGVDNIASKVPVMPIKLGSYDKTTREIRHKMMNLGLNETLSYVLVNTI</sequence>
<keyword evidence="14" id="KW-0694">RNA-binding</keyword>
<protein>
    <recommendedName>
        <fullName evidence="6">Phenylalanine--tRNA ligase beta subunit</fullName>
        <ecNumber evidence="5">6.1.1.20</ecNumber>
    </recommendedName>
    <alternativeName>
        <fullName evidence="17">Phenylalanyl-tRNA synthetase beta subunit</fullName>
    </alternativeName>
</protein>
<evidence type="ECO:0000256" key="17">
    <source>
        <dbReference type="ARBA" id="ARBA00033189"/>
    </source>
</evidence>
<keyword evidence="10" id="KW-0479">Metal-binding</keyword>
<evidence type="ECO:0000259" key="20">
    <source>
        <dbReference type="PROSITE" id="PS51483"/>
    </source>
</evidence>
<dbReference type="PANTHER" id="PTHR10947">
    <property type="entry name" value="PHENYLALANYL-TRNA SYNTHETASE BETA CHAIN AND LEUCINE-RICH REPEAT-CONTAINING PROTEIN 47"/>
    <property type="match status" value="1"/>
</dbReference>
<dbReference type="Gene3D" id="3.50.40.10">
    <property type="entry name" value="Phenylalanyl-trna Synthetase, Chain B, domain 3"/>
    <property type="match status" value="1"/>
</dbReference>
<accession>K1TE02</accession>
<comment type="catalytic activity">
    <reaction evidence="18">
        <text>tRNA(Phe) + L-phenylalanine + ATP = L-phenylalanyl-tRNA(Phe) + AMP + diphosphate + H(+)</text>
        <dbReference type="Rhea" id="RHEA:19413"/>
        <dbReference type="Rhea" id="RHEA-COMP:9668"/>
        <dbReference type="Rhea" id="RHEA-COMP:9699"/>
        <dbReference type="ChEBI" id="CHEBI:15378"/>
        <dbReference type="ChEBI" id="CHEBI:30616"/>
        <dbReference type="ChEBI" id="CHEBI:33019"/>
        <dbReference type="ChEBI" id="CHEBI:58095"/>
        <dbReference type="ChEBI" id="CHEBI:78442"/>
        <dbReference type="ChEBI" id="CHEBI:78531"/>
        <dbReference type="ChEBI" id="CHEBI:456215"/>
        <dbReference type="EC" id="6.1.1.20"/>
    </reaction>
</comment>
<keyword evidence="16 21" id="KW-0030">Aminoacyl-tRNA synthetase</keyword>
<keyword evidence="11" id="KW-0547">Nucleotide-binding</keyword>
<evidence type="ECO:0000256" key="9">
    <source>
        <dbReference type="ARBA" id="ARBA00022598"/>
    </source>
</evidence>
<reference evidence="21" key="1">
    <citation type="journal article" date="2013" name="Environ. Microbiol.">
        <title>Microbiota from the distal guts of lean and obese adolescents exhibit partial functional redundancy besides clear differences in community structure.</title>
        <authorList>
            <person name="Ferrer M."/>
            <person name="Ruiz A."/>
            <person name="Lanza F."/>
            <person name="Haange S.B."/>
            <person name="Oberbach A."/>
            <person name="Till H."/>
            <person name="Bargiela R."/>
            <person name="Campoy C."/>
            <person name="Segura M.T."/>
            <person name="Richter M."/>
            <person name="von Bergen M."/>
            <person name="Seifert J."/>
            <person name="Suarez A."/>
        </authorList>
    </citation>
    <scope>NUCLEOTIDE SEQUENCE</scope>
</reference>
<dbReference type="InterPro" id="IPR005146">
    <property type="entry name" value="B3/B4_tRNA-bd"/>
</dbReference>
<evidence type="ECO:0000256" key="5">
    <source>
        <dbReference type="ARBA" id="ARBA00012814"/>
    </source>
</evidence>
<evidence type="ECO:0000256" key="1">
    <source>
        <dbReference type="ARBA" id="ARBA00001946"/>
    </source>
</evidence>
<gene>
    <name evidence="21" type="ORF">OBE_10531</name>
</gene>
<feature type="domain" description="B5" evidence="20">
    <location>
        <begin position="322"/>
        <end position="397"/>
    </location>
</feature>
<evidence type="ECO:0000256" key="7">
    <source>
        <dbReference type="ARBA" id="ARBA00022490"/>
    </source>
</evidence>
<dbReference type="SUPFAM" id="SSF50249">
    <property type="entry name" value="Nucleic acid-binding proteins"/>
    <property type="match status" value="1"/>
</dbReference>
<dbReference type="GO" id="GO:0009328">
    <property type="term" value="C:phenylalanine-tRNA ligase complex"/>
    <property type="evidence" value="ECO:0007669"/>
    <property type="project" value="TreeGrafter"/>
</dbReference>
<evidence type="ECO:0000256" key="3">
    <source>
        <dbReference type="ARBA" id="ARBA00008653"/>
    </source>
</evidence>
<dbReference type="GO" id="GO:0005524">
    <property type="term" value="F:ATP binding"/>
    <property type="evidence" value="ECO:0007669"/>
    <property type="project" value="UniProtKB-KW"/>
</dbReference>
<dbReference type="PROSITE" id="PS51483">
    <property type="entry name" value="B5"/>
    <property type="match status" value="1"/>
</dbReference>
<dbReference type="InterPro" id="IPR002547">
    <property type="entry name" value="tRNA-bd_dom"/>
</dbReference>
<dbReference type="Gene3D" id="2.40.50.140">
    <property type="entry name" value="Nucleic acid-binding proteins"/>
    <property type="match status" value="1"/>
</dbReference>
<organism evidence="21">
    <name type="scientific">human gut metagenome</name>
    <dbReference type="NCBI Taxonomy" id="408170"/>
    <lineage>
        <taxon>unclassified sequences</taxon>
        <taxon>metagenomes</taxon>
        <taxon>organismal metagenomes</taxon>
    </lineage>
</organism>
<dbReference type="FunFam" id="3.30.56.10:FF:000002">
    <property type="entry name" value="Phenylalanine--tRNA ligase beta subunit"/>
    <property type="match status" value="1"/>
</dbReference>
<dbReference type="SUPFAM" id="SSF46955">
    <property type="entry name" value="Putative DNA-binding domain"/>
    <property type="match status" value="1"/>
</dbReference>
<dbReference type="AlphaFoldDB" id="K1TE02"/>
<evidence type="ECO:0000259" key="19">
    <source>
        <dbReference type="PROSITE" id="PS50886"/>
    </source>
</evidence>
<dbReference type="GO" id="GO:0004826">
    <property type="term" value="F:phenylalanine-tRNA ligase activity"/>
    <property type="evidence" value="ECO:0007669"/>
    <property type="project" value="UniProtKB-EC"/>
</dbReference>
<comment type="subcellular location">
    <subcellularLocation>
        <location evidence="2">Cytoplasm</location>
    </subcellularLocation>
</comment>
<dbReference type="NCBIfam" id="TIGR00472">
    <property type="entry name" value="pheT_bact"/>
    <property type="match status" value="1"/>
</dbReference>
<comment type="caution">
    <text evidence="21">The sequence shown here is derived from an EMBL/GenBank/DDBJ whole genome shotgun (WGS) entry which is preliminary data.</text>
</comment>
<dbReference type="InterPro" id="IPR033714">
    <property type="entry name" value="tRNA_bind_bactPheRS"/>
</dbReference>
<evidence type="ECO:0000256" key="18">
    <source>
        <dbReference type="ARBA" id="ARBA00049255"/>
    </source>
</evidence>